<dbReference type="KEGG" id="care:LT85_2867"/>
<feature type="active site" description="Nucleophile" evidence="14">
    <location>
        <position position="81"/>
    </location>
</feature>
<keyword evidence="9" id="KW-0460">Magnesium</keyword>
<dbReference type="SFLD" id="SFLDG01136">
    <property type="entry name" value="C1.6:_Phosphoserine_Phosphatas"/>
    <property type="match status" value="1"/>
</dbReference>
<evidence type="ECO:0000256" key="8">
    <source>
        <dbReference type="ARBA" id="ARBA00022801"/>
    </source>
</evidence>
<evidence type="ECO:0000313" key="15">
    <source>
        <dbReference type="EMBL" id="AIY42025.1"/>
    </source>
</evidence>
<keyword evidence="16" id="KW-1185">Reference proteome</keyword>
<evidence type="ECO:0000256" key="6">
    <source>
        <dbReference type="ARBA" id="ARBA00022605"/>
    </source>
</evidence>
<comment type="similarity">
    <text evidence="3">Belongs to the HAD-like hydrolase superfamily. SerB family.</text>
</comment>
<dbReference type="NCBIfam" id="TIGR00338">
    <property type="entry name" value="serB"/>
    <property type="match status" value="1"/>
</dbReference>
<dbReference type="GO" id="GO:0006564">
    <property type="term" value="P:L-serine biosynthetic process"/>
    <property type="evidence" value="ECO:0007669"/>
    <property type="project" value="UniProtKB-KW"/>
</dbReference>
<dbReference type="UniPathway" id="UPA00135">
    <property type="reaction ID" value="UER00198"/>
</dbReference>
<evidence type="ECO:0000256" key="11">
    <source>
        <dbReference type="ARBA" id="ARBA00031693"/>
    </source>
</evidence>
<feature type="active site" description="Proton donor" evidence="14">
    <location>
        <position position="83"/>
    </location>
</feature>
<dbReference type="SUPFAM" id="SSF56784">
    <property type="entry name" value="HAD-like"/>
    <property type="match status" value="1"/>
</dbReference>
<reference evidence="16" key="1">
    <citation type="journal article" date="2014" name="Soil Biol. Biochem.">
        <title>Structure and function of bacterial communities in ageing soils: Insights from the Mendocino ecological staircase.</title>
        <authorList>
            <person name="Uroz S."/>
            <person name="Tech J.J."/>
            <person name="Sawaya N.A."/>
            <person name="Frey-Klett P."/>
            <person name="Leveau J.H.J."/>
        </authorList>
    </citation>
    <scope>NUCLEOTIDE SEQUENCE [LARGE SCALE GENOMIC DNA]</scope>
    <source>
        <strain evidence="16">Cal35</strain>
    </source>
</reference>
<dbReference type="GO" id="GO:0000287">
    <property type="term" value="F:magnesium ion binding"/>
    <property type="evidence" value="ECO:0007669"/>
    <property type="project" value="TreeGrafter"/>
</dbReference>
<organism evidence="15 16">
    <name type="scientific">Collimonas arenae</name>
    <dbReference type="NCBI Taxonomy" id="279058"/>
    <lineage>
        <taxon>Bacteria</taxon>
        <taxon>Pseudomonadati</taxon>
        <taxon>Pseudomonadota</taxon>
        <taxon>Betaproteobacteria</taxon>
        <taxon>Burkholderiales</taxon>
        <taxon>Oxalobacteraceae</taxon>
        <taxon>Collimonas</taxon>
    </lineage>
</organism>
<accession>A0A0A1FE02</accession>
<sequence length="282" mass="30017">MNLILQSLNAERDAIDRIAALTGVAATDISSGGRHAWRCDGIALSESLKAQLDASCYSAQVDYALLLSSPKLSDFKLLAMDMDSTLITIECIDEIADMQGLKPQVSEITEAAMRGELEFNESLTRRVALLKGLDASALQRVYDERLQLSPGAEKMLAAAKAAGIKTLLVSGGFTFFTDRMKASLGLDYAHSNVLEIVDGKLTGKVLGGIVNAEEKQRTVERVCVELGIAANQAIVMGDGANDLNMMSVAGLSVAFRAKPVVRKKASVALNFVGLDGILPILA</sequence>
<gene>
    <name evidence="15" type="ORF">LT85_2867</name>
</gene>
<evidence type="ECO:0000256" key="12">
    <source>
        <dbReference type="ARBA" id="ARBA00048138"/>
    </source>
</evidence>
<dbReference type="InterPro" id="IPR023214">
    <property type="entry name" value="HAD_sf"/>
</dbReference>
<comment type="cofactor">
    <cofactor evidence="1">
        <name>Mg(2+)</name>
        <dbReference type="ChEBI" id="CHEBI:18420"/>
    </cofactor>
</comment>
<dbReference type="EC" id="3.1.3.3" evidence="4"/>
<evidence type="ECO:0000256" key="3">
    <source>
        <dbReference type="ARBA" id="ARBA00009184"/>
    </source>
</evidence>
<dbReference type="NCBIfam" id="TIGR01488">
    <property type="entry name" value="HAD-SF-IB"/>
    <property type="match status" value="1"/>
</dbReference>
<dbReference type="Gene3D" id="3.40.50.1000">
    <property type="entry name" value="HAD superfamily/HAD-like"/>
    <property type="match status" value="1"/>
</dbReference>
<dbReference type="CDD" id="cd07500">
    <property type="entry name" value="HAD_PSP"/>
    <property type="match status" value="1"/>
</dbReference>
<dbReference type="PANTHER" id="PTHR43344:SF2">
    <property type="entry name" value="PHOSPHOSERINE PHOSPHATASE"/>
    <property type="match status" value="1"/>
</dbReference>
<dbReference type="Pfam" id="PF00702">
    <property type="entry name" value="Hydrolase"/>
    <property type="match status" value="1"/>
</dbReference>
<dbReference type="Proteomes" id="UP000030302">
    <property type="component" value="Chromosome"/>
</dbReference>
<dbReference type="PANTHER" id="PTHR43344">
    <property type="entry name" value="PHOSPHOSERINE PHOSPHATASE"/>
    <property type="match status" value="1"/>
</dbReference>
<dbReference type="SFLD" id="SFLDF00029">
    <property type="entry name" value="phosphoserine_phosphatase"/>
    <property type="match status" value="1"/>
</dbReference>
<protein>
    <recommendedName>
        <fullName evidence="5">Phosphoserine phosphatase</fullName>
        <ecNumber evidence="4">3.1.3.3</ecNumber>
    </recommendedName>
    <alternativeName>
        <fullName evidence="11">O-phosphoserine phosphohydrolase</fullName>
    </alternativeName>
</protein>
<dbReference type="RefSeq" id="WP_038489821.1">
    <property type="nucleotide sequence ID" value="NZ_CP009962.1"/>
</dbReference>
<dbReference type="GO" id="GO:0036424">
    <property type="term" value="F:L-phosphoserine phosphatase activity"/>
    <property type="evidence" value="ECO:0007669"/>
    <property type="project" value="InterPro"/>
</dbReference>
<evidence type="ECO:0000313" key="16">
    <source>
        <dbReference type="Proteomes" id="UP000030302"/>
    </source>
</evidence>
<keyword evidence="6" id="KW-0028">Amino-acid biosynthesis</keyword>
<evidence type="ECO:0000256" key="1">
    <source>
        <dbReference type="ARBA" id="ARBA00001946"/>
    </source>
</evidence>
<dbReference type="GO" id="GO:0005737">
    <property type="term" value="C:cytoplasm"/>
    <property type="evidence" value="ECO:0007669"/>
    <property type="project" value="TreeGrafter"/>
</dbReference>
<dbReference type="SFLD" id="SFLDS00003">
    <property type="entry name" value="Haloacid_Dehalogenase"/>
    <property type="match status" value="1"/>
</dbReference>
<keyword evidence="10" id="KW-0718">Serine biosynthesis</keyword>
<dbReference type="AlphaFoldDB" id="A0A0A1FE02"/>
<evidence type="ECO:0000256" key="4">
    <source>
        <dbReference type="ARBA" id="ARBA00012640"/>
    </source>
</evidence>
<dbReference type="SFLD" id="SFLDG01137">
    <property type="entry name" value="C1.6.1:_Phosphoserine_Phosphat"/>
    <property type="match status" value="1"/>
</dbReference>
<evidence type="ECO:0000256" key="5">
    <source>
        <dbReference type="ARBA" id="ARBA00015196"/>
    </source>
</evidence>
<keyword evidence="7" id="KW-0479">Metal-binding</keyword>
<comment type="catalytic activity">
    <reaction evidence="12">
        <text>O-phospho-L-serine + H2O = L-serine + phosphate</text>
        <dbReference type="Rhea" id="RHEA:21208"/>
        <dbReference type="ChEBI" id="CHEBI:15377"/>
        <dbReference type="ChEBI" id="CHEBI:33384"/>
        <dbReference type="ChEBI" id="CHEBI:43474"/>
        <dbReference type="ChEBI" id="CHEBI:57524"/>
        <dbReference type="EC" id="3.1.3.3"/>
    </reaction>
</comment>
<evidence type="ECO:0000256" key="13">
    <source>
        <dbReference type="ARBA" id="ARBA00048523"/>
    </source>
</evidence>
<dbReference type="STRING" id="279058.LT85_2867"/>
<name>A0A0A1FE02_9BURK</name>
<dbReference type="InterPro" id="IPR050582">
    <property type="entry name" value="HAD-like_SerB"/>
</dbReference>
<dbReference type="InterPro" id="IPR036412">
    <property type="entry name" value="HAD-like_sf"/>
</dbReference>
<comment type="catalytic activity">
    <reaction evidence="13">
        <text>O-phospho-D-serine + H2O = D-serine + phosphate</text>
        <dbReference type="Rhea" id="RHEA:24873"/>
        <dbReference type="ChEBI" id="CHEBI:15377"/>
        <dbReference type="ChEBI" id="CHEBI:35247"/>
        <dbReference type="ChEBI" id="CHEBI:43474"/>
        <dbReference type="ChEBI" id="CHEBI:58680"/>
        <dbReference type="EC" id="3.1.3.3"/>
    </reaction>
</comment>
<dbReference type="EMBL" id="CP009962">
    <property type="protein sequence ID" value="AIY42025.1"/>
    <property type="molecule type" value="Genomic_DNA"/>
</dbReference>
<keyword evidence="8 15" id="KW-0378">Hydrolase</keyword>
<proteinExistence type="inferred from homology"/>
<evidence type="ECO:0000256" key="14">
    <source>
        <dbReference type="PIRSR" id="PIRSR604469-1"/>
    </source>
</evidence>
<evidence type="ECO:0000256" key="9">
    <source>
        <dbReference type="ARBA" id="ARBA00022842"/>
    </source>
</evidence>
<comment type="pathway">
    <text evidence="2">Amino-acid biosynthesis; L-serine biosynthesis; L-serine from 3-phospho-D-glycerate: step 3/3.</text>
</comment>
<dbReference type="OrthoDB" id="9792539at2"/>
<evidence type="ECO:0000256" key="7">
    <source>
        <dbReference type="ARBA" id="ARBA00022723"/>
    </source>
</evidence>
<evidence type="ECO:0000256" key="10">
    <source>
        <dbReference type="ARBA" id="ARBA00023299"/>
    </source>
</evidence>
<evidence type="ECO:0000256" key="2">
    <source>
        <dbReference type="ARBA" id="ARBA00005135"/>
    </source>
</evidence>
<dbReference type="InterPro" id="IPR004469">
    <property type="entry name" value="PSP"/>
</dbReference>
<dbReference type="HOGENOM" id="CLU_036368_4_0_4"/>